<dbReference type="Pfam" id="PF09603">
    <property type="entry name" value="Fib_succ_major"/>
    <property type="match status" value="1"/>
</dbReference>
<organism evidence="3">
    <name type="scientific">uncultured bacterium</name>
    <name type="common">gcode 4</name>
    <dbReference type="NCBI Taxonomy" id="1234023"/>
    <lineage>
        <taxon>Bacteria</taxon>
        <taxon>environmental samples</taxon>
    </lineage>
</organism>
<keyword evidence="1" id="KW-0472">Membrane</keyword>
<protein>
    <recommendedName>
        <fullName evidence="2">Fibrobacter succinogenes major paralogous domain-containing protein</fullName>
    </recommendedName>
</protein>
<accession>K2GY37</accession>
<reference evidence="3" key="1">
    <citation type="journal article" date="2012" name="Science">
        <title>Fermentation, hydrogen, and sulfur metabolism in multiple uncultivated bacterial phyla.</title>
        <authorList>
            <person name="Wrighton K.C."/>
            <person name="Thomas B.C."/>
            <person name="Sharon I."/>
            <person name="Miller C.S."/>
            <person name="Castelle C.J."/>
            <person name="VerBerkmoes N.C."/>
            <person name="Wilkins M.J."/>
            <person name="Hettich R.L."/>
            <person name="Lipton M.S."/>
            <person name="Williams K.H."/>
            <person name="Long P.E."/>
            <person name="Banfield J.F."/>
        </authorList>
    </citation>
    <scope>NUCLEOTIDE SEQUENCE [LARGE SCALE GENOMIC DNA]</scope>
</reference>
<gene>
    <name evidence="3" type="ORF">ACD_3C00066G0002</name>
</gene>
<dbReference type="Gene3D" id="3.30.700.10">
    <property type="entry name" value="Glycoprotein, Type 4 Pilin"/>
    <property type="match status" value="1"/>
</dbReference>
<dbReference type="AlphaFoldDB" id="K2GY37"/>
<dbReference type="InterPro" id="IPR011871">
    <property type="entry name" value="Fib_succ_major"/>
</dbReference>
<feature type="transmembrane region" description="Helical" evidence="1">
    <location>
        <begin position="12"/>
        <end position="35"/>
    </location>
</feature>
<dbReference type="SUPFAM" id="SSF54523">
    <property type="entry name" value="Pili subunits"/>
    <property type="match status" value="1"/>
</dbReference>
<dbReference type="EMBL" id="AMFJ01000340">
    <property type="protein sequence ID" value="EKE28395.1"/>
    <property type="molecule type" value="Genomic_DNA"/>
</dbReference>
<dbReference type="InterPro" id="IPR012902">
    <property type="entry name" value="N_methyl_site"/>
</dbReference>
<evidence type="ECO:0000256" key="1">
    <source>
        <dbReference type="SAM" id="Phobius"/>
    </source>
</evidence>
<proteinExistence type="predicted"/>
<dbReference type="InterPro" id="IPR045584">
    <property type="entry name" value="Pilin-like"/>
</dbReference>
<evidence type="ECO:0000313" key="3">
    <source>
        <dbReference type="EMBL" id="EKE28395.1"/>
    </source>
</evidence>
<sequence>MNSTKKQAKSAFTLVELIVVIVILAILATIAFLSFSSQSASARDSTRLSDMSNIAKWLYVFNAAAGTYPKPDNPISITASGIEIWKQWYAGASVLNIAKLSNWGKDPLDGAHYTYSTNLNKNKYQILWFLEDGNNAALSLKPNFDGLSGSNKEEIPAFAGMTESVEKVNADPSSYSVRYVITKWDRLWVLLQSSNSVPAQTIKADVDVMNTTWSYIAQFTIDDKITWTWSDLYIMNSTMKTWWERFPWCDLYNVVVWGQIWAGCNSTLWNWSEWWYKNDWSTGSVSGCYSYNIINTPANCPIWDLAMASSAKEKSWSVASAVQWTVNNVWWKFYTWEQANQTNNACPTGWHLPSDNEFEILETNLNNWINCRNATSWWLCPWLGWSWSTTRTSSNNFIKALNIPISWSMVNADFSARGLASYLWSSTSTGTNAFTRSNRADWQENYRKDYDKLKGFSVRCIKN</sequence>
<evidence type="ECO:0000259" key="2">
    <source>
        <dbReference type="Pfam" id="PF09603"/>
    </source>
</evidence>
<comment type="caution">
    <text evidence="3">The sequence shown here is derived from an EMBL/GenBank/DDBJ whole genome shotgun (WGS) entry which is preliminary data.</text>
</comment>
<keyword evidence="1" id="KW-1133">Transmembrane helix</keyword>
<dbReference type="Pfam" id="PF07963">
    <property type="entry name" value="N_methyl"/>
    <property type="match status" value="1"/>
</dbReference>
<feature type="domain" description="Fibrobacter succinogenes major paralogous" evidence="2">
    <location>
        <begin position="311"/>
        <end position="462"/>
    </location>
</feature>
<keyword evidence="1" id="KW-0812">Transmembrane</keyword>
<dbReference type="NCBIfam" id="TIGR02532">
    <property type="entry name" value="IV_pilin_GFxxxE"/>
    <property type="match status" value="1"/>
</dbReference>
<name>K2GY37_9BACT</name>
<dbReference type="NCBIfam" id="TIGR02145">
    <property type="entry name" value="Fib_succ_major"/>
    <property type="match status" value="1"/>
</dbReference>